<dbReference type="GO" id="GO:0009007">
    <property type="term" value="F:site-specific DNA-methyltransferase (adenine-specific) activity"/>
    <property type="evidence" value="ECO:0007669"/>
    <property type="project" value="InterPro"/>
</dbReference>
<dbReference type="GO" id="GO:0009307">
    <property type="term" value="P:DNA restriction-modification system"/>
    <property type="evidence" value="ECO:0007669"/>
    <property type="project" value="InterPro"/>
</dbReference>
<dbReference type="InterPro" id="IPR008593">
    <property type="entry name" value="Dam_MeTrfase"/>
</dbReference>
<dbReference type="AlphaFoldDB" id="A0A5M8NTJ1"/>
<comment type="caution">
    <text evidence="1">The sequence shown here is derived from an EMBL/GenBank/DDBJ whole genome shotgun (WGS) entry which is preliminary data.</text>
</comment>
<protein>
    <recommendedName>
        <fullName evidence="3">Adenine methyltransferase</fullName>
    </recommendedName>
</protein>
<dbReference type="Pfam" id="PF05869">
    <property type="entry name" value="Dam"/>
    <property type="match status" value="1"/>
</dbReference>
<evidence type="ECO:0000313" key="2">
    <source>
        <dbReference type="Proteomes" id="UP000324575"/>
    </source>
</evidence>
<evidence type="ECO:0008006" key="3">
    <source>
        <dbReference type="Google" id="ProtNLM"/>
    </source>
</evidence>
<proteinExistence type="predicted"/>
<organism evidence="1 2">
    <name type="scientific">Candidatus Ordinivivax streblomastigis</name>
    <dbReference type="NCBI Taxonomy" id="2540710"/>
    <lineage>
        <taxon>Bacteria</taxon>
        <taxon>Pseudomonadati</taxon>
        <taxon>Bacteroidota</taxon>
        <taxon>Bacteroidia</taxon>
        <taxon>Bacteroidales</taxon>
        <taxon>Candidatus Ordinivivax</taxon>
    </lineage>
</organism>
<dbReference type="Proteomes" id="UP000324575">
    <property type="component" value="Unassembled WGS sequence"/>
</dbReference>
<dbReference type="EMBL" id="SNRX01000188">
    <property type="protein sequence ID" value="KAA6299923.1"/>
    <property type="molecule type" value="Genomic_DNA"/>
</dbReference>
<dbReference type="GO" id="GO:0003677">
    <property type="term" value="F:DNA binding"/>
    <property type="evidence" value="ECO:0007669"/>
    <property type="project" value="InterPro"/>
</dbReference>
<name>A0A5M8NTJ1_9BACT</name>
<reference evidence="1 2" key="1">
    <citation type="submission" date="2019-03" db="EMBL/GenBank/DDBJ databases">
        <title>Single cell metagenomics reveals metabolic interactions within the superorganism composed of flagellate Streblomastix strix and complex community of Bacteroidetes bacteria on its surface.</title>
        <authorList>
            <person name="Treitli S.C."/>
            <person name="Kolisko M."/>
            <person name="Husnik F."/>
            <person name="Keeling P."/>
            <person name="Hampl V."/>
        </authorList>
    </citation>
    <scope>NUCLEOTIDE SEQUENCE [LARGE SCALE GENOMIC DNA]</scope>
    <source>
        <strain evidence="1">St1</strain>
    </source>
</reference>
<gene>
    <name evidence="1" type="ORF">EZS26_003941</name>
</gene>
<sequence length="153" mass="17617">MKTNDEWYTPAEIIHSLGEFDLDPATSPEAYRLNGSAKHYYTAEENGLIQDWQGRVWLNPPYSNPLIQRFLKKMAEHNNGIALVFAKVEAKWFHDIVLRHATAIKFLYDRVRFFRPDGTQGLQPRNGSMLIAYGTANARILSNNTLKGKFLYL</sequence>
<evidence type="ECO:0000313" key="1">
    <source>
        <dbReference type="EMBL" id="KAA6299923.1"/>
    </source>
</evidence>
<accession>A0A5M8NTJ1</accession>